<dbReference type="Proteomes" id="UP001597041">
    <property type="component" value="Unassembled WGS sequence"/>
</dbReference>
<dbReference type="PANTHER" id="PTHR23131:SF4">
    <property type="entry name" value="METALLO-BETA-LACTAMASE SUPERFAMILY POTEIN"/>
    <property type="match status" value="1"/>
</dbReference>
<dbReference type="SUPFAM" id="SSF56281">
    <property type="entry name" value="Metallo-hydrolase/oxidoreductase"/>
    <property type="match status" value="1"/>
</dbReference>
<reference evidence="3" key="1">
    <citation type="journal article" date="2019" name="Int. J. Syst. Evol. Microbiol.">
        <title>The Global Catalogue of Microorganisms (GCM) 10K type strain sequencing project: providing services to taxonomists for standard genome sequencing and annotation.</title>
        <authorList>
            <consortium name="The Broad Institute Genomics Platform"/>
            <consortium name="The Broad Institute Genome Sequencing Center for Infectious Disease"/>
            <person name="Wu L."/>
            <person name="Ma J."/>
        </authorList>
    </citation>
    <scope>NUCLEOTIDE SEQUENCE [LARGE SCALE GENOMIC DNA]</scope>
    <source>
        <strain evidence="3">CCUG 56608</strain>
    </source>
</reference>
<evidence type="ECO:0000313" key="2">
    <source>
        <dbReference type="EMBL" id="MFD1065936.1"/>
    </source>
</evidence>
<dbReference type="EMBL" id="JBHTKK010000007">
    <property type="protein sequence ID" value="MFD1065936.1"/>
    <property type="molecule type" value="Genomic_DNA"/>
</dbReference>
<comment type="caution">
    <text evidence="2">The sequence shown here is derived from an EMBL/GenBank/DDBJ whole genome shotgun (WGS) entry which is preliminary data.</text>
</comment>
<protein>
    <submittedName>
        <fullName evidence="2">MBL fold metallo-hydrolase</fullName>
    </submittedName>
</protein>
<feature type="domain" description="Metallo-beta-lactamase" evidence="1">
    <location>
        <begin position="20"/>
        <end position="227"/>
    </location>
</feature>
<sequence>MFDKLGIKCITLALPFRLNHVNCFIAEEADGYKILDAGLHNEATAKVWENELAGKRVTDIIVSHYHPDHFGYAGKLQEKTNARVWMPEIDLQAALQAWEKPFLEKLKANYHRAGIPEEISEALAENTAAFAPLVTPYPKVENILKEGETLQFGKYAYEIIHTPGHSDGLVTFYSRENNLLLSTDHILPKITPNISYWFHGNPNPLENYLHSLQKIKKLDVEWVIPSHGDPFLNASKRISEIEAHHAERLSSLKEMLKTGLTVYETMEKLFPKKLAVHDTRFAVGETLAHLEYLRLSGECARDLVNGIYVYHVIS</sequence>
<dbReference type="PANTHER" id="PTHR23131">
    <property type="entry name" value="ENDORIBONUCLEASE LACTB2"/>
    <property type="match status" value="1"/>
</dbReference>
<dbReference type="Pfam" id="PF21221">
    <property type="entry name" value="B_lactamase-like_C"/>
    <property type="match status" value="1"/>
</dbReference>
<dbReference type="Gene3D" id="3.60.15.10">
    <property type="entry name" value="Ribonuclease Z/Hydroxyacylglutathione hydrolase-like"/>
    <property type="match status" value="1"/>
</dbReference>
<organism evidence="2 3">
    <name type="scientific">Oceanobacillus locisalsi</name>
    <dbReference type="NCBI Taxonomy" id="546107"/>
    <lineage>
        <taxon>Bacteria</taxon>
        <taxon>Bacillati</taxon>
        <taxon>Bacillota</taxon>
        <taxon>Bacilli</taxon>
        <taxon>Bacillales</taxon>
        <taxon>Bacillaceae</taxon>
        <taxon>Oceanobacillus</taxon>
    </lineage>
</organism>
<dbReference type="InterPro" id="IPR036866">
    <property type="entry name" value="RibonucZ/Hydroxyglut_hydro"/>
</dbReference>
<dbReference type="SMART" id="SM00849">
    <property type="entry name" value="Lactamase_B"/>
    <property type="match status" value="1"/>
</dbReference>
<accession>A0ABW3NHU6</accession>
<dbReference type="InterPro" id="IPR050662">
    <property type="entry name" value="Sec-metab_biosynth-thioest"/>
</dbReference>
<dbReference type="Pfam" id="PF00753">
    <property type="entry name" value="Lactamase_B"/>
    <property type="match status" value="1"/>
</dbReference>
<evidence type="ECO:0000259" key="1">
    <source>
        <dbReference type="SMART" id="SM00849"/>
    </source>
</evidence>
<gene>
    <name evidence="2" type="ORF">ACFQ19_07845</name>
</gene>
<dbReference type="CDD" id="cd07725">
    <property type="entry name" value="TTHA1429-like_MBL-fold"/>
    <property type="match status" value="1"/>
</dbReference>
<evidence type="ECO:0000313" key="3">
    <source>
        <dbReference type="Proteomes" id="UP001597041"/>
    </source>
</evidence>
<dbReference type="InterPro" id="IPR036388">
    <property type="entry name" value="WH-like_DNA-bd_sf"/>
</dbReference>
<dbReference type="InterPro" id="IPR001279">
    <property type="entry name" value="Metallo-B-lactamas"/>
</dbReference>
<dbReference type="Gene3D" id="1.10.10.10">
    <property type="entry name" value="Winged helix-like DNA-binding domain superfamily/Winged helix DNA-binding domain"/>
    <property type="match status" value="1"/>
</dbReference>
<name>A0ABW3NHU6_9BACI</name>
<dbReference type="InterPro" id="IPR048933">
    <property type="entry name" value="B_lactamase-like_C"/>
</dbReference>
<keyword evidence="3" id="KW-1185">Reference proteome</keyword>
<proteinExistence type="predicted"/>